<dbReference type="GeneID" id="5978250"/>
<dbReference type="InParanoid" id="Q0UAX2"/>
<dbReference type="KEGG" id="pno:SNOG_11092"/>
<sequence>MCSLLRQGASLARSSPEDTAAVEAPEPKAIIISGPSQDQDPSNSITNCSITYRYLPRSFARVGGAALQRISECQLATPESLDAYAIPAKQNSCCIYLCKAHASAASWMLCASDMHMQAYLTADERGPQSGNSKEFCEGHGHLTPSPERRTPPASPQELRQRCKLPSPTIPCLLEDMFLYRNCHPLSSGYQLNYASRSSNA</sequence>
<organism evidence="2 3">
    <name type="scientific">Phaeosphaeria nodorum (strain SN15 / ATCC MYA-4574 / FGSC 10173)</name>
    <name type="common">Glume blotch fungus</name>
    <name type="synonym">Parastagonospora nodorum</name>
    <dbReference type="NCBI Taxonomy" id="321614"/>
    <lineage>
        <taxon>Eukaryota</taxon>
        <taxon>Fungi</taxon>
        <taxon>Dikarya</taxon>
        <taxon>Ascomycota</taxon>
        <taxon>Pezizomycotina</taxon>
        <taxon>Dothideomycetes</taxon>
        <taxon>Pleosporomycetidae</taxon>
        <taxon>Pleosporales</taxon>
        <taxon>Pleosporineae</taxon>
        <taxon>Phaeosphaeriaceae</taxon>
        <taxon>Parastagonospora</taxon>
    </lineage>
</organism>
<name>Q0UAX2_PHANO</name>
<proteinExistence type="predicted"/>
<gene>
    <name evidence="2" type="ORF">SNOG_11092</name>
</gene>
<feature type="compositionally biased region" description="Basic and acidic residues" evidence="1">
    <location>
        <begin position="134"/>
        <end position="150"/>
    </location>
</feature>
<evidence type="ECO:0000313" key="3">
    <source>
        <dbReference type="Proteomes" id="UP000001055"/>
    </source>
</evidence>
<reference evidence="3" key="1">
    <citation type="journal article" date="2007" name="Plant Cell">
        <title>Dothideomycete-plant interactions illuminated by genome sequencing and EST analysis of the wheat pathogen Stagonospora nodorum.</title>
        <authorList>
            <person name="Hane J.K."/>
            <person name="Lowe R.G."/>
            <person name="Solomon P.S."/>
            <person name="Tan K.C."/>
            <person name="Schoch C.L."/>
            <person name="Spatafora J.W."/>
            <person name="Crous P.W."/>
            <person name="Kodira C."/>
            <person name="Birren B.W."/>
            <person name="Galagan J.E."/>
            <person name="Torriani S.F."/>
            <person name="McDonald B.A."/>
            <person name="Oliver R.P."/>
        </authorList>
    </citation>
    <scope>NUCLEOTIDE SEQUENCE [LARGE SCALE GENOMIC DNA]</scope>
    <source>
        <strain evidence="3">SN15 / ATCC MYA-4574 / FGSC 10173</strain>
    </source>
</reference>
<evidence type="ECO:0000313" key="2">
    <source>
        <dbReference type="EMBL" id="EAT81591.1"/>
    </source>
</evidence>
<evidence type="ECO:0000256" key="1">
    <source>
        <dbReference type="SAM" id="MobiDB-lite"/>
    </source>
</evidence>
<dbReference type="VEuPathDB" id="FungiDB:JI435_110920"/>
<dbReference type="EMBL" id="CH445342">
    <property type="protein sequence ID" value="EAT81591.1"/>
    <property type="molecule type" value="Genomic_DNA"/>
</dbReference>
<feature type="region of interest" description="Disordered" evidence="1">
    <location>
        <begin position="124"/>
        <end position="160"/>
    </location>
</feature>
<dbReference type="AlphaFoldDB" id="Q0UAX2"/>
<dbReference type="RefSeq" id="XP_001801342.1">
    <property type="nucleotide sequence ID" value="XM_001801290.1"/>
</dbReference>
<protein>
    <submittedName>
        <fullName evidence="2">Uncharacterized protein</fullName>
    </submittedName>
</protein>
<dbReference type="Proteomes" id="UP000001055">
    <property type="component" value="Unassembled WGS sequence"/>
</dbReference>
<accession>Q0UAX2</accession>